<evidence type="ECO:0000259" key="4">
    <source>
        <dbReference type="Pfam" id="PF02894"/>
    </source>
</evidence>
<evidence type="ECO:0000256" key="2">
    <source>
        <dbReference type="ARBA" id="ARBA00023002"/>
    </source>
</evidence>
<dbReference type="SUPFAM" id="SSF51735">
    <property type="entry name" value="NAD(P)-binding Rossmann-fold domains"/>
    <property type="match status" value="1"/>
</dbReference>
<evidence type="ECO:0000256" key="1">
    <source>
        <dbReference type="ARBA" id="ARBA00010928"/>
    </source>
</evidence>
<dbReference type="GO" id="GO:0016491">
    <property type="term" value="F:oxidoreductase activity"/>
    <property type="evidence" value="ECO:0007669"/>
    <property type="project" value="UniProtKB-KW"/>
</dbReference>
<dbReference type="InterPro" id="IPR036291">
    <property type="entry name" value="NAD(P)-bd_dom_sf"/>
</dbReference>
<evidence type="ECO:0000313" key="5">
    <source>
        <dbReference type="EMBL" id="MBM7716103.1"/>
    </source>
</evidence>
<name>A0ABS2R8Z2_9BACI</name>
<feature type="domain" description="Gfo/Idh/MocA-like oxidoreductase N-terminal" evidence="3">
    <location>
        <begin position="5"/>
        <end position="125"/>
    </location>
</feature>
<dbReference type="RefSeq" id="WP_205179781.1">
    <property type="nucleotide sequence ID" value="NZ_JAFBFH010000022.1"/>
</dbReference>
<dbReference type="PANTHER" id="PTHR42840">
    <property type="entry name" value="NAD(P)-BINDING ROSSMANN-FOLD SUPERFAMILY PROTEIN-RELATED"/>
    <property type="match status" value="1"/>
</dbReference>
<keyword evidence="2 5" id="KW-0560">Oxidoreductase</keyword>
<dbReference type="Gene3D" id="3.30.360.10">
    <property type="entry name" value="Dihydrodipicolinate Reductase, domain 2"/>
    <property type="match status" value="1"/>
</dbReference>
<keyword evidence="6" id="KW-1185">Reference proteome</keyword>
<comment type="similarity">
    <text evidence="1">Belongs to the Gfo/Idh/MocA family.</text>
</comment>
<dbReference type="PANTHER" id="PTHR42840:SF3">
    <property type="entry name" value="BINDING ROSSMANN FOLD OXIDOREDUCTASE, PUTATIVE (AFU_ORTHOLOGUE AFUA_2G10240)-RELATED"/>
    <property type="match status" value="1"/>
</dbReference>
<organism evidence="5 6">
    <name type="scientific">Siminovitchia thermophila</name>
    <dbReference type="NCBI Taxonomy" id="1245522"/>
    <lineage>
        <taxon>Bacteria</taxon>
        <taxon>Bacillati</taxon>
        <taxon>Bacillota</taxon>
        <taxon>Bacilli</taxon>
        <taxon>Bacillales</taxon>
        <taxon>Bacillaceae</taxon>
        <taxon>Siminovitchia</taxon>
    </lineage>
</organism>
<dbReference type="Pfam" id="PF01408">
    <property type="entry name" value="GFO_IDH_MocA"/>
    <property type="match status" value="1"/>
</dbReference>
<dbReference type="InterPro" id="IPR000683">
    <property type="entry name" value="Gfo/Idh/MocA-like_OxRdtase_N"/>
</dbReference>
<dbReference type="Gene3D" id="3.40.50.720">
    <property type="entry name" value="NAD(P)-binding Rossmann-like Domain"/>
    <property type="match status" value="1"/>
</dbReference>
<dbReference type="InterPro" id="IPR004104">
    <property type="entry name" value="Gfo/Idh/MocA-like_OxRdtase_C"/>
</dbReference>
<accession>A0ABS2R8Z2</accession>
<protein>
    <submittedName>
        <fullName evidence="5">Scyllo-inositol 2-dehydrogenase (NAD+)</fullName>
        <ecNumber evidence="5">1.1.1.370</ecNumber>
    </submittedName>
</protein>
<dbReference type="Pfam" id="PF02894">
    <property type="entry name" value="GFO_IDH_MocA_C"/>
    <property type="match status" value="1"/>
</dbReference>
<dbReference type="EC" id="1.1.1.370" evidence="5"/>
<evidence type="ECO:0000259" key="3">
    <source>
        <dbReference type="Pfam" id="PF01408"/>
    </source>
</evidence>
<dbReference type="Proteomes" id="UP000823485">
    <property type="component" value="Unassembled WGS sequence"/>
</dbReference>
<gene>
    <name evidence="5" type="ORF">JOC94_003114</name>
</gene>
<comment type="caution">
    <text evidence="5">The sequence shown here is derived from an EMBL/GenBank/DDBJ whole genome shotgun (WGS) entry which is preliminary data.</text>
</comment>
<dbReference type="SUPFAM" id="SSF55347">
    <property type="entry name" value="Glyceraldehyde-3-phosphate dehydrogenase-like, C-terminal domain"/>
    <property type="match status" value="1"/>
</dbReference>
<dbReference type="EMBL" id="JAFBFH010000022">
    <property type="protein sequence ID" value="MBM7716103.1"/>
    <property type="molecule type" value="Genomic_DNA"/>
</dbReference>
<reference evidence="5 6" key="1">
    <citation type="submission" date="2021-01" db="EMBL/GenBank/DDBJ databases">
        <title>Genomic Encyclopedia of Type Strains, Phase IV (KMG-IV): sequencing the most valuable type-strain genomes for metagenomic binning, comparative biology and taxonomic classification.</title>
        <authorList>
            <person name="Goeker M."/>
        </authorList>
    </citation>
    <scope>NUCLEOTIDE SEQUENCE [LARGE SCALE GENOMIC DNA]</scope>
    <source>
        <strain evidence="5 6">DSM 105453</strain>
    </source>
</reference>
<feature type="domain" description="Gfo/Idh/MocA-like oxidoreductase C-terminal" evidence="4">
    <location>
        <begin position="137"/>
        <end position="333"/>
    </location>
</feature>
<proteinExistence type="inferred from homology"/>
<evidence type="ECO:0000313" key="6">
    <source>
        <dbReference type="Proteomes" id="UP000823485"/>
    </source>
</evidence>
<sequence length="346" mass="39060">MKEFIRCAVLGLGRLGYWHAENLATKIEGAKLVKVVDPLQGRAEQVARELNVDKWSHDPMTAFEDEHIDAVIIVTPTSTHAEMIKLAARHGKHVFVEKPLTQKLEEADEVLQVIAENKITCQVGFMRRFDPAYVEAKRRIEAGDIGTPLYFKAVSRDGNVPPEEFIKYSGGIFLDVAIHDYDIARFLMNDEIYSVQSSGNILMESNRLMEKYKDIDQGLSQIRFKSGAAGDIETMRISSYGYDIRGEVVGTDGAIQIGSMRNNDVRIFKKNESSHDLVQDFPTRFKNAYLLEMIHFITALRKGEQPLCTALDGKRALEIAIAATRSFNNGCPVLLRNQEKYKEVML</sequence>